<proteinExistence type="predicted"/>
<dbReference type="EMBL" id="JBHTJZ010000024">
    <property type="protein sequence ID" value="MFD0960785.1"/>
    <property type="molecule type" value="Genomic_DNA"/>
</dbReference>
<dbReference type="Gene3D" id="1.10.10.60">
    <property type="entry name" value="Homeodomain-like"/>
    <property type="match status" value="2"/>
</dbReference>
<keyword evidence="6" id="KW-1185">Reference proteome</keyword>
<evidence type="ECO:0000256" key="2">
    <source>
        <dbReference type="ARBA" id="ARBA00023125"/>
    </source>
</evidence>
<evidence type="ECO:0000256" key="1">
    <source>
        <dbReference type="ARBA" id="ARBA00023015"/>
    </source>
</evidence>
<dbReference type="PANTHER" id="PTHR43280:SF2">
    <property type="entry name" value="HTH-TYPE TRANSCRIPTIONAL REGULATOR EXSA"/>
    <property type="match status" value="1"/>
</dbReference>
<evidence type="ECO:0000313" key="6">
    <source>
        <dbReference type="Proteomes" id="UP001596989"/>
    </source>
</evidence>
<dbReference type="RefSeq" id="WP_377565565.1">
    <property type="nucleotide sequence ID" value="NZ_JBHTJZ010000024.1"/>
</dbReference>
<protein>
    <submittedName>
        <fullName evidence="5">AraC family transcriptional regulator</fullName>
    </submittedName>
</protein>
<evidence type="ECO:0000256" key="3">
    <source>
        <dbReference type="ARBA" id="ARBA00023163"/>
    </source>
</evidence>
<dbReference type="InterPro" id="IPR018060">
    <property type="entry name" value="HTH_AraC"/>
</dbReference>
<dbReference type="SUPFAM" id="SSF46689">
    <property type="entry name" value="Homeodomain-like"/>
    <property type="match status" value="2"/>
</dbReference>
<reference evidence="6" key="1">
    <citation type="journal article" date="2019" name="Int. J. Syst. Evol. Microbiol.">
        <title>The Global Catalogue of Microorganisms (GCM) 10K type strain sequencing project: providing services to taxonomists for standard genome sequencing and annotation.</title>
        <authorList>
            <consortium name="The Broad Institute Genomics Platform"/>
            <consortium name="The Broad Institute Genome Sequencing Center for Infectious Disease"/>
            <person name="Wu L."/>
            <person name="Ma J."/>
        </authorList>
    </citation>
    <scope>NUCLEOTIDE SEQUENCE [LARGE SCALE GENOMIC DNA]</scope>
    <source>
        <strain evidence="6">CCUG 59129</strain>
    </source>
</reference>
<dbReference type="PANTHER" id="PTHR43280">
    <property type="entry name" value="ARAC-FAMILY TRANSCRIPTIONAL REGULATOR"/>
    <property type="match status" value="1"/>
</dbReference>
<evidence type="ECO:0000313" key="5">
    <source>
        <dbReference type="EMBL" id="MFD0960785.1"/>
    </source>
</evidence>
<keyword evidence="2" id="KW-0238">DNA-binding</keyword>
<dbReference type="Pfam" id="PF12833">
    <property type="entry name" value="HTH_18"/>
    <property type="match status" value="1"/>
</dbReference>
<dbReference type="InterPro" id="IPR020449">
    <property type="entry name" value="Tscrpt_reg_AraC-type_HTH"/>
</dbReference>
<keyword evidence="3" id="KW-0804">Transcription</keyword>
<sequence length="298" mass="34762">MQHRRLKLSRIINVNSVISFRYTEFPRSFKAQDCYDFWQMFYVDKGVWEFCAEPNTFAMEQGDCLLVPPGVIRRSQTKQVTPPNVLILSFECRSATMKRLSRRIFRLNDQERHILSMLIREGNNAFLPPPLNPTSSKEPLSLNEQALLGSHQLVRNYIEVLLVSLLRRIELDRTTPNLPTVSQENREKSAIDKLLQYIEENLGDDLSLPSLCRKFAISRTHLYNAFKKRFGCGISEYVRRARFEQAKLFIREETSSMTEIAERLGYSSIHYFSRDFKKMIGMTPTEYAKSIQAKVSRT</sequence>
<organism evidence="5 6">
    <name type="scientific">Paenibacillus chungangensis</name>
    <dbReference type="NCBI Taxonomy" id="696535"/>
    <lineage>
        <taxon>Bacteria</taxon>
        <taxon>Bacillati</taxon>
        <taxon>Bacillota</taxon>
        <taxon>Bacilli</taxon>
        <taxon>Bacillales</taxon>
        <taxon>Paenibacillaceae</taxon>
        <taxon>Paenibacillus</taxon>
    </lineage>
</organism>
<gene>
    <name evidence="5" type="ORF">ACFQ2I_15450</name>
</gene>
<evidence type="ECO:0000259" key="4">
    <source>
        <dbReference type="PROSITE" id="PS01124"/>
    </source>
</evidence>
<feature type="domain" description="HTH araC/xylS-type" evidence="4">
    <location>
        <begin position="192"/>
        <end position="290"/>
    </location>
</feature>
<dbReference type="InterPro" id="IPR009057">
    <property type="entry name" value="Homeodomain-like_sf"/>
</dbReference>
<name>A0ABW3HU30_9BACL</name>
<dbReference type="Proteomes" id="UP001596989">
    <property type="component" value="Unassembled WGS sequence"/>
</dbReference>
<dbReference type="PRINTS" id="PR00032">
    <property type="entry name" value="HTHARAC"/>
</dbReference>
<accession>A0ABW3HU30</accession>
<dbReference type="InterPro" id="IPR037923">
    <property type="entry name" value="HTH-like"/>
</dbReference>
<keyword evidence="1" id="KW-0805">Transcription regulation</keyword>
<dbReference type="SMART" id="SM00342">
    <property type="entry name" value="HTH_ARAC"/>
    <property type="match status" value="1"/>
</dbReference>
<comment type="caution">
    <text evidence="5">The sequence shown here is derived from an EMBL/GenBank/DDBJ whole genome shotgun (WGS) entry which is preliminary data.</text>
</comment>
<dbReference type="PROSITE" id="PS01124">
    <property type="entry name" value="HTH_ARAC_FAMILY_2"/>
    <property type="match status" value="1"/>
</dbReference>
<dbReference type="SUPFAM" id="SSF51215">
    <property type="entry name" value="Regulatory protein AraC"/>
    <property type="match status" value="1"/>
</dbReference>